<dbReference type="Proteomes" id="UP000009169">
    <property type="component" value="Unassembled WGS sequence"/>
</dbReference>
<gene>
    <name evidence="1" type="ORF">TEQG_01538</name>
</gene>
<dbReference type="VEuPathDB" id="FungiDB:TEQG_01538"/>
<name>F2PKT5_TRIEC</name>
<dbReference type="EMBL" id="DS995722">
    <property type="protein sequence ID" value="EGE02503.1"/>
    <property type="molecule type" value="Genomic_DNA"/>
</dbReference>
<reference evidence="2" key="1">
    <citation type="journal article" date="2012" name="MBio">
        <title>Comparative genome analysis of Trichophyton rubrum and related dermatophytes reveals candidate genes involved in infection.</title>
        <authorList>
            <person name="Martinez D.A."/>
            <person name="Oliver B.G."/>
            <person name="Graeser Y."/>
            <person name="Goldberg J.M."/>
            <person name="Li W."/>
            <person name="Martinez-Rossi N.M."/>
            <person name="Monod M."/>
            <person name="Shelest E."/>
            <person name="Barton R.C."/>
            <person name="Birch E."/>
            <person name="Brakhage A.A."/>
            <person name="Chen Z."/>
            <person name="Gurr S.J."/>
            <person name="Heiman D."/>
            <person name="Heitman J."/>
            <person name="Kosti I."/>
            <person name="Rossi A."/>
            <person name="Saif S."/>
            <person name="Samalova M."/>
            <person name="Saunders C.W."/>
            <person name="Shea T."/>
            <person name="Summerbell R.C."/>
            <person name="Xu J."/>
            <person name="Young S."/>
            <person name="Zeng Q."/>
            <person name="Birren B.W."/>
            <person name="Cuomo C.A."/>
            <person name="White T.C."/>
        </authorList>
    </citation>
    <scope>NUCLEOTIDE SEQUENCE [LARGE SCALE GENOMIC DNA]</scope>
    <source>
        <strain evidence="2">ATCC MYA-4606 / CBS 127.97</strain>
    </source>
</reference>
<evidence type="ECO:0000313" key="1">
    <source>
        <dbReference type="EMBL" id="EGE02503.1"/>
    </source>
</evidence>
<organism evidence="1 2">
    <name type="scientific">Trichophyton equinum (strain ATCC MYA-4606 / CBS 127.97)</name>
    <name type="common">Horse ringworm fungus</name>
    <dbReference type="NCBI Taxonomy" id="559882"/>
    <lineage>
        <taxon>Eukaryota</taxon>
        <taxon>Fungi</taxon>
        <taxon>Dikarya</taxon>
        <taxon>Ascomycota</taxon>
        <taxon>Pezizomycotina</taxon>
        <taxon>Eurotiomycetes</taxon>
        <taxon>Eurotiomycetidae</taxon>
        <taxon>Onygenales</taxon>
        <taxon>Arthrodermataceae</taxon>
        <taxon>Trichophyton</taxon>
    </lineage>
</organism>
<accession>F2PKT5</accession>
<protein>
    <submittedName>
        <fullName evidence="1">Uncharacterized protein</fullName>
    </submittedName>
</protein>
<keyword evidence="2" id="KW-1185">Reference proteome</keyword>
<dbReference type="HOGENOM" id="CLU_1705506_0_0_1"/>
<dbReference type="AlphaFoldDB" id="F2PKT5"/>
<proteinExistence type="predicted"/>
<sequence length="154" mass="16969">MANFNVLIAVDFGEDVVRLLSGREGQRRQTLFVPTVKPAILGRKSSLWLTNDGGSRAGMSHTGRALHVAKHRWNGGWADSISYLTIKGPVISSPITPLIRSSLEDLFACFHSSSLETGGDDQLSSVPWHLNEGREPYFLYIARSCLDLSVWSTP</sequence>
<evidence type="ECO:0000313" key="2">
    <source>
        <dbReference type="Proteomes" id="UP000009169"/>
    </source>
</evidence>